<dbReference type="Proteomes" id="UP000310108">
    <property type="component" value="Unassembled WGS sequence"/>
</dbReference>
<dbReference type="EMBL" id="PJEX01000055">
    <property type="protein sequence ID" value="TKW56898.1"/>
    <property type="molecule type" value="Genomic_DNA"/>
</dbReference>
<dbReference type="STRING" id="1306861.A0A4U6XMI9"/>
<keyword evidence="2" id="KW-0812">Transmembrane</keyword>
<dbReference type="PANTHER" id="PTHR36587">
    <property type="entry name" value="EXPRESSION SITE-ASSOCIATED GENE 3 (ESAG3)-LIKE PROTEIN"/>
    <property type="match status" value="1"/>
</dbReference>
<protein>
    <recommendedName>
        <fullName evidence="3">LITAF domain-containing protein</fullName>
    </recommendedName>
</protein>
<evidence type="ECO:0000256" key="1">
    <source>
        <dbReference type="SAM" id="MobiDB-lite"/>
    </source>
</evidence>
<dbReference type="AlphaFoldDB" id="A0A4U6XMI9"/>
<dbReference type="Pfam" id="PF10601">
    <property type="entry name" value="zf-LITAF-like"/>
    <property type="match status" value="1"/>
</dbReference>
<dbReference type="OrthoDB" id="422736at2759"/>
<dbReference type="PROSITE" id="PS51837">
    <property type="entry name" value="LITAF"/>
    <property type="match status" value="1"/>
</dbReference>
<keyword evidence="2" id="KW-0472">Membrane</keyword>
<evidence type="ECO:0000259" key="3">
    <source>
        <dbReference type="PROSITE" id="PS51837"/>
    </source>
</evidence>
<keyword evidence="2" id="KW-1133">Transmembrane helix</keyword>
<sequence>MLMSALVSGYPSPVIVNWGRDFNKGAGGFGGSHLGKIDGSLDFLNAITSDDAPEDERLGPDDLVLIVDAYDVWFQLPPSILLRRYMAQNLAADERIRKEWGAPRSWFSSDSSSKRAATTPRQSIIISTQKKCWPDASLGFDLHCDQLPESSARKDMYGPHTDEDPAQMHDRRPRYVNSGSIIGPVGEMRRMLRRAQEKVEAKRAAGLNIFSDQGIFAEIFGEQEIWRASKRQDHAQWVRNQTEHPEEAAKEQQENDFGIGLDYVQDLFTPTVFEEVDGLHVALGDGSALRDAAAERGIIPPRVSGLPEDMVGMRSPLEETGVNIHLGWNDLPLYTDFWSTSVPVLVHHNAHRNGLKEQRLRDWWKNNWFFPHLRQLLEVQAKPNKALKPLLRIPGRDGVEDLVYGAPESDAMKRKTRIFDQKILRDKGLVEADWDGLFVALDILLSLDMNKTYFETMAQDQQIPEDSSIRSPLPQYQAMHTPPSSTACGNASACNASHCHISQPCHHGQTDGPTARSNVVPVALLKRWPALIECPGCRAVLPTNTDHVVGKGSHWMAAMFFCTTVIGVFIPYATTPFKDVQHSCARCGRMVATRRFGSGTRAHLM</sequence>
<feature type="compositionally biased region" description="Basic and acidic residues" evidence="1">
    <location>
        <begin position="151"/>
        <end position="170"/>
    </location>
</feature>
<evidence type="ECO:0000313" key="4">
    <source>
        <dbReference type="EMBL" id="TKW56898.1"/>
    </source>
</evidence>
<evidence type="ECO:0000313" key="5">
    <source>
        <dbReference type="Proteomes" id="UP000310108"/>
    </source>
</evidence>
<proteinExistence type="predicted"/>
<feature type="region of interest" description="Disordered" evidence="1">
    <location>
        <begin position="151"/>
        <end position="180"/>
    </location>
</feature>
<comment type="caution">
    <text evidence="4">The sequence shown here is derived from an EMBL/GenBank/DDBJ whole genome shotgun (WGS) entry which is preliminary data.</text>
</comment>
<dbReference type="PANTHER" id="PTHR36587:SF2">
    <property type="entry name" value="EXPRESSION SITE-ASSOCIATED GENE 3 (ESAG3)-LIKE PROTEIN"/>
    <property type="match status" value="1"/>
</dbReference>
<organism evidence="4 5">
    <name type="scientific">Colletotrichum tanaceti</name>
    <dbReference type="NCBI Taxonomy" id="1306861"/>
    <lineage>
        <taxon>Eukaryota</taxon>
        <taxon>Fungi</taxon>
        <taxon>Dikarya</taxon>
        <taxon>Ascomycota</taxon>
        <taxon>Pezizomycotina</taxon>
        <taxon>Sordariomycetes</taxon>
        <taxon>Hypocreomycetidae</taxon>
        <taxon>Glomerellales</taxon>
        <taxon>Glomerellaceae</taxon>
        <taxon>Colletotrichum</taxon>
        <taxon>Colletotrichum destructivum species complex</taxon>
    </lineage>
</organism>
<evidence type="ECO:0000256" key="2">
    <source>
        <dbReference type="SAM" id="Phobius"/>
    </source>
</evidence>
<reference evidence="4 5" key="1">
    <citation type="journal article" date="2019" name="PLoS ONE">
        <title>Comparative genome analysis indicates high evolutionary potential of pathogenicity genes in Colletotrichum tanaceti.</title>
        <authorList>
            <person name="Lelwala R.V."/>
            <person name="Korhonen P.K."/>
            <person name="Young N.D."/>
            <person name="Scott J.B."/>
            <person name="Ades P.A."/>
            <person name="Gasser R.B."/>
            <person name="Taylor P.W.J."/>
        </authorList>
    </citation>
    <scope>NUCLEOTIDE SEQUENCE [LARGE SCALE GENOMIC DNA]</scope>
    <source>
        <strain evidence="4">BRIP57314</strain>
    </source>
</reference>
<dbReference type="InterPro" id="IPR006629">
    <property type="entry name" value="LITAF"/>
</dbReference>
<dbReference type="SMART" id="SM00714">
    <property type="entry name" value="LITAF"/>
    <property type="match status" value="1"/>
</dbReference>
<keyword evidence="5" id="KW-1185">Reference proteome</keyword>
<feature type="domain" description="LITAF" evidence="3">
    <location>
        <begin position="514"/>
        <end position="596"/>
    </location>
</feature>
<name>A0A4U6XMI9_9PEZI</name>
<accession>A0A4U6XMI9</accession>
<dbReference type="CDD" id="cd22997">
    <property type="entry name" value="GT_LH"/>
    <property type="match status" value="1"/>
</dbReference>
<feature type="transmembrane region" description="Helical" evidence="2">
    <location>
        <begin position="555"/>
        <end position="573"/>
    </location>
</feature>
<gene>
    <name evidence="4" type="ORF">CTA1_5461</name>
</gene>